<evidence type="ECO:0000256" key="1">
    <source>
        <dbReference type="ARBA" id="ARBA00004123"/>
    </source>
</evidence>
<dbReference type="PROSITE" id="PS51369">
    <property type="entry name" value="TCP"/>
    <property type="match status" value="1"/>
</dbReference>
<dbReference type="PANTHER" id="PTHR31072:SF273">
    <property type="entry name" value="TRANSCRIPTION FACTOR TCP4"/>
    <property type="match status" value="1"/>
</dbReference>
<keyword evidence="5" id="KW-0539">Nucleus</keyword>
<comment type="subcellular location">
    <subcellularLocation>
        <location evidence="1">Nucleus</location>
    </subcellularLocation>
</comment>
<evidence type="ECO:0000259" key="7">
    <source>
        <dbReference type="PROSITE" id="PS51369"/>
    </source>
</evidence>
<feature type="region of interest" description="Disordered" evidence="6">
    <location>
        <begin position="63"/>
        <end position="84"/>
    </location>
</feature>
<dbReference type="Pfam" id="PF03634">
    <property type="entry name" value="TCP"/>
    <property type="match status" value="1"/>
</dbReference>
<organism evidence="8 9">
    <name type="scientific">Brassica cretica</name>
    <name type="common">Mustard</name>
    <dbReference type="NCBI Taxonomy" id="69181"/>
    <lineage>
        <taxon>Eukaryota</taxon>
        <taxon>Viridiplantae</taxon>
        <taxon>Streptophyta</taxon>
        <taxon>Embryophyta</taxon>
        <taxon>Tracheophyta</taxon>
        <taxon>Spermatophyta</taxon>
        <taxon>Magnoliopsida</taxon>
        <taxon>eudicotyledons</taxon>
        <taxon>Gunneridae</taxon>
        <taxon>Pentapetalae</taxon>
        <taxon>rosids</taxon>
        <taxon>malvids</taxon>
        <taxon>Brassicales</taxon>
        <taxon>Brassicaceae</taxon>
        <taxon>Brassiceae</taxon>
        <taxon>Brassica</taxon>
    </lineage>
</organism>
<evidence type="ECO:0000256" key="2">
    <source>
        <dbReference type="ARBA" id="ARBA00023015"/>
    </source>
</evidence>
<evidence type="ECO:0000256" key="6">
    <source>
        <dbReference type="SAM" id="MobiDB-lite"/>
    </source>
</evidence>
<protein>
    <recommendedName>
        <fullName evidence="7">TCP domain-containing protein</fullName>
    </recommendedName>
</protein>
<dbReference type="InterPro" id="IPR005333">
    <property type="entry name" value="Transcription_factor_TCP"/>
</dbReference>
<dbReference type="EMBL" id="QGKV02000832">
    <property type="protein sequence ID" value="KAF3551164.1"/>
    <property type="molecule type" value="Genomic_DNA"/>
</dbReference>
<accession>A0ABQ7CGV3</accession>
<dbReference type="InterPro" id="IPR017887">
    <property type="entry name" value="TF_TCP_subgr"/>
</dbReference>
<dbReference type="Proteomes" id="UP000266723">
    <property type="component" value="Unassembled WGS sequence"/>
</dbReference>
<keyword evidence="3" id="KW-0238">DNA-binding</keyword>
<keyword evidence="9" id="KW-1185">Reference proteome</keyword>
<evidence type="ECO:0000256" key="5">
    <source>
        <dbReference type="ARBA" id="ARBA00023242"/>
    </source>
</evidence>
<feature type="domain" description="TCP" evidence="7">
    <location>
        <begin position="1"/>
        <end position="50"/>
    </location>
</feature>
<evidence type="ECO:0000313" key="9">
    <source>
        <dbReference type="Proteomes" id="UP000266723"/>
    </source>
</evidence>
<name>A0ABQ7CGV3_BRACR</name>
<reference evidence="8 9" key="1">
    <citation type="journal article" date="2020" name="BMC Genomics">
        <title>Intraspecific diversification of the crop wild relative Brassica cretica Lam. using demographic model selection.</title>
        <authorList>
            <person name="Kioukis A."/>
            <person name="Michalopoulou V.A."/>
            <person name="Briers L."/>
            <person name="Pirintsos S."/>
            <person name="Studholme D.J."/>
            <person name="Pavlidis P."/>
            <person name="Sarris P.F."/>
        </authorList>
    </citation>
    <scope>NUCLEOTIDE SEQUENCE [LARGE SCALE GENOMIC DNA]</scope>
    <source>
        <strain evidence="9">cv. PFS-1207/04</strain>
    </source>
</reference>
<proteinExistence type="predicted"/>
<evidence type="ECO:0000256" key="3">
    <source>
        <dbReference type="ARBA" id="ARBA00023125"/>
    </source>
</evidence>
<evidence type="ECO:0000256" key="4">
    <source>
        <dbReference type="ARBA" id="ARBA00023163"/>
    </source>
</evidence>
<gene>
    <name evidence="8" type="ORF">DY000_02010446</name>
</gene>
<comment type="caution">
    <text evidence="8">The sequence shown here is derived from an EMBL/GenBank/DDBJ whole genome shotgun (WGS) entry which is preliminary data.</text>
</comment>
<sequence length="148" mass="16367">MILITQLTTHGEKRTDIAKFVQLKDRLGFDRPSKAVDWLIKKAKSAIDNLADTIPQAALNAKPKRPKTVIPPPATGIRGGSGEETEHHQLSFLPAYLSSGAPPRIIISHRQEPIHKAKNFLSCFTPSKRVLLSLIKQSMLCSLARAIR</sequence>
<keyword evidence="4" id="KW-0804">Transcription</keyword>
<evidence type="ECO:0000313" key="8">
    <source>
        <dbReference type="EMBL" id="KAF3551164.1"/>
    </source>
</evidence>
<dbReference type="PANTHER" id="PTHR31072">
    <property type="entry name" value="TRANSCRIPTION FACTOR TCP4-RELATED"/>
    <property type="match status" value="1"/>
</dbReference>
<keyword evidence="2" id="KW-0805">Transcription regulation</keyword>